<dbReference type="PANTHER" id="PTHR47457:SF1">
    <property type="entry name" value="BTB DOMAIN-CONTAINING PROTEIN-RELATED"/>
    <property type="match status" value="1"/>
</dbReference>
<protein>
    <recommendedName>
        <fullName evidence="4">F5/8 type C domain-containing protein</fullName>
    </recommendedName>
</protein>
<dbReference type="EMBL" id="CDMY01000227">
    <property type="protein sequence ID" value="CEL95402.1"/>
    <property type="molecule type" value="Genomic_DNA"/>
</dbReference>
<reference evidence="2 3" key="1">
    <citation type="submission" date="2014-11" db="EMBL/GenBank/DDBJ databases">
        <authorList>
            <person name="Zhu J."/>
            <person name="Qi W."/>
            <person name="Song R."/>
        </authorList>
    </citation>
    <scope>NUCLEOTIDE SEQUENCE [LARGE SCALE GENOMIC DNA]</scope>
</reference>
<evidence type="ECO:0000256" key="1">
    <source>
        <dbReference type="SAM" id="MobiDB-lite"/>
    </source>
</evidence>
<sequence>MDRLPPEHLQASLGSLNVPGLLVARAVCQAWRRSVCEILRQGFDVSSADTTTSRTSLPDEGLFHQLATSFGTRKWSLARISRILRVFDASGHVSARLTSDSDFVALHHRLSRWGAGREAPNADLVHLFNKAGRRLHTVTQDDAPVWLVVDLGPFLRLTPSAYSLRHNSKGCAPRNWDFYASADGDRWTLLRQHRGDTALQQEPGSAARWCIDDPSSSASSPPSAHSRRTLPPSFLPSLQLPPTTTTTIMTTGSSSTSCSTSASASPSSPPHPSHRSWNPRPATHQRCEGWLASGRVGPSRGVVRPHVDGVREGYRFFCVCMPPSGDRGERTELHVSGMELFGRLQILWSRRPICVRL</sequence>
<dbReference type="OrthoDB" id="10037631at2759"/>
<dbReference type="STRING" id="1169540.A0A0G4EGN0"/>
<dbReference type="Proteomes" id="UP000041254">
    <property type="component" value="Unassembled WGS sequence"/>
</dbReference>
<name>A0A0G4EGN0_VITBC</name>
<accession>A0A0G4EGN0</accession>
<dbReference type="SUPFAM" id="SSF49785">
    <property type="entry name" value="Galactose-binding domain-like"/>
    <property type="match status" value="1"/>
</dbReference>
<dbReference type="InParanoid" id="A0A0G4EGN0"/>
<dbReference type="VEuPathDB" id="CryptoDB:Vbra_11832"/>
<feature type="compositionally biased region" description="Low complexity" evidence="1">
    <location>
        <begin position="214"/>
        <end position="266"/>
    </location>
</feature>
<proteinExistence type="predicted"/>
<dbReference type="InterPro" id="IPR008979">
    <property type="entry name" value="Galactose-bd-like_sf"/>
</dbReference>
<evidence type="ECO:0000313" key="2">
    <source>
        <dbReference type="EMBL" id="CEL95402.1"/>
    </source>
</evidence>
<gene>
    <name evidence="2" type="ORF">Vbra_11832</name>
</gene>
<dbReference type="PANTHER" id="PTHR47457">
    <property type="entry name" value="OS05G0345500 PROTEIN"/>
    <property type="match status" value="1"/>
</dbReference>
<evidence type="ECO:0000313" key="3">
    <source>
        <dbReference type="Proteomes" id="UP000041254"/>
    </source>
</evidence>
<feature type="region of interest" description="Disordered" evidence="1">
    <location>
        <begin position="198"/>
        <end position="283"/>
    </location>
</feature>
<dbReference type="AlphaFoldDB" id="A0A0G4EGN0"/>
<evidence type="ECO:0008006" key="4">
    <source>
        <dbReference type="Google" id="ProtNLM"/>
    </source>
</evidence>
<keyword evidence="3" id="KW-1185">Reference proteome</keyword>
<organism evidence="2 3">
    <name type="scientific">Vitrella brassicaformis (strain CCMP3155)</name>
    <dbReference type="NCBI Taxonomy" id="1169540"/>
    <lineage>
        <taxon>Eukaryota</taxon>
        <taxon>Sar</taxon>
        <taxon>Alveolata</taxon>
        <taxon>Colpodellida</taxon>
        <taxon>Vitrellaceae</taxon>
        <taxon>Vitrella</taxon>
    </lineage>
</organism>